<evidence type="ECO:0000313" key="4">
    <source>
        <dbReference type="EMBL" id="JAP53694.1"/>
    </source>
</evidence>
<accession>A0A0X3PPK9</accession>
<organism evidence="4">
    <name type="scientific">Schistocephalus solidus</name>
    <name type="common">Tapeworm</name>
    <dbReference type="NCBI Taxonomy" id="70667"/>
    <lineage>
        <taxon>Eukaryota</taxon>
        <taxon>Metazoa</taxon>
        <taxon>Spiralia</taxon>
        <taxon>Lophotrochozoa</taxon>
        <taxon>Platyhelminthes</taxon>
        <taxon>Cestoda</taxon>
        <taxon>Eucestoda</taxon>
        <taxon>Diphyllobothriidea</taxon>
        <taxon>Diphyllobothriidae</taxon>
        <taxon>Schistocephalus</taxon>
    </lineage>
</organism>
<gene>
    <name evidence="4" type="ORF">TR137235</name>
</gene>
<feature type="domain" description="CFAP65 tenth Ig-like" evidence="1">
    <location>
        <begin position="835"/>
        <end position="925"/>
    </location>
</feature>
<name>A0A0X3PPK9_SCHSO</name>
<evidence type="ECO:0000259" key="3">
    <source>
        <dbReference type="Pfam" id="PF25249"/>
    </source>
</evidence>
<dbReference type="Gene3D" id="2.60.40.10">
    <property type="entry name" value="Immunoglobulins"/>
    <property type="match status" value="2"/>
</dbReference>
<evidence type="ECO:0000259" key="1">
    <source>
        <dbReference type="Pfam" id="PF24291"/>
    </source>
</evidence>
<protein>
    <recommendedName>
        <fullName evidence="5">Coiled-coil domain-containing protein 108</fullName>
    </recommendedName>
</protein>
<feature type="non-terminal residue" evidence="4">
    <location>
        <position position="1"/>
    </location>
</feature>
<dbReference type="InterPro" id="IPR052614">
    <property type="entry name" value="CFAP65"/>
</dbReference>
<dbReference type="Pfam" id="PF24291">
    <property type="entry name" value="Ig_CFAP65"/>
    <property type="match status" value="1"/>
</dbReference>
<dbReference type="InterPro" id="IPR056305">
    <property type="entry name" value="Ig_CFAP65_10th"/>
</dbReference>
<dbReference type="Pfam" id="PF24816">
    <property type="entry name" value="Ig_CFAP65__9th"/>
    <property type="match status" value="1"/>
</dbReference>
<dbReference type="Pfam" id="PF25249">
    <property type="entry name" value="Ig_CFAP65_7th"/>
    <property type="match status" value="1"/>
</dbReference>
<sequence>VAYEWAKRSLSLQNGELMSAETDKAPSHLTGVCFARRVLVTNNYSQPCVLRWSPLRLAPAWKNTNEFNPPEPYILHVAGEDAVSHWPFKIEPMNARIRPKSKAEFCIQFRPDAVNTYFERIFEGFAFWDEDMSDKADLSVPDLVIVKCWGHTYQNLSLNGPPNVVITPNSPKFHALALDSGTLSQRLAFSNVMLSNLSENSPLSYQIEFSSRSPEDSEVECDADENLPKTRLQLACVSKSGFLLPREFKILSLVSYVREDNKTDLMLTSLKNQALLHTSCCLEQSIKFPHWTKMDLVIPVTIFSGVCEIQFESEDALYFSPTAKGARSDKHFRVDNPSKFPIKYSWTIPENYTGILDVSPKFGTIAADSSQSFIWSFAPTTPGRDRTDVVFEFTYAEPSDAEVFSFLPNSPEATKRRTLMVILTSEEGALGVKNRLLHLGPIAVGTSVVTSITLFNLTSCPLNVCLGVSHRCTTPAPGEATGPSMTSSRGRMSNESTICRLERTALFIPAQGSQMLAITVEPSAAKSFECSVYYSCPAGDAQFHTGEMHKNEEKRQAEGERNILTTVCFRGVYPTVRFTDVVIEGPPPKLGRYRAWHELQLSRINECLQAQPTATERKQSTDLRSSSRFSLLPTFEIPLGVAPQCDGSKPCNRLLKELRGTQNGLYFGGSDTDAFLQHYAASANELHSFVVAQQSGGSTQVFLRLENNGSVPAEIQFLFPSQIRPPRENWLEMVYISETTKEQIKIEEAEIFEITPRICKLACGESVRIRISCRHHVPGHHKLPVRVKITNGRELVFMLRSLILEPRTAHLQPLCESLTLPPVSLQCMQADRKGMLQSFQLRNPSEVPVCFRVTGFKPILNEGEESFSSCDSYSNQIGVEQPIIELQTTEGTIQPGGIAKISWIFRPMESREYKARVAVAYDDVSRALNEGCTSEISSNQSITVDLSLRVYDSNLTHPKECCTLEGKTSLDNLYEVKQLSASYLRPLTLPWQCLFLSEQLVDCGLTAIHNSTHSIMFINYRRPVLVKDEDEFRPALFRWEPLLTEYEKDCTVDPVEGIIELGQTVKITFHVHGGPVAKVFDMDFVCKIVPHPTDSAGIGYLAASTKRNSGSKPIFGKRIWPLEDAQAVTVTARSLNYDQMKREEAWIAPPPIPHDDQLAIAQNQKDLECALKVCGDVLSEMLASLLEENHFLETLASAAFSPEQHPDCQVMVLDDPVPFWRQIRGKRQELGFLDDHEGCTDPPPTPPNVNGQGVQNEETVATEDVSKSLAEYTPTDVHLEDWYRQDVMRQLKSYPDCRLTCEGILRTLISKLCTAEVLGECFDLPNFSEKATND</sequence>
<dbReference type="InterPro" id="IPR057470">
    <property type="entry name" value="Ig_CFAP65_7th"/>
</dbReference>
<dbReference type="InterPro" id="IPR056344">
    <property type="entry name" value="Ig_CFAP65-like_9th"/>
</dbReference>
<dbReference type="PANTHER" id="PTHR46127">
    <property type="entry name" value="CILIA- AND FLAGELLA-ASSOCIATED PROTEIN 65"/>
    <property type="match status" value="1"/>
</dbReference>
<dbReference type="PANTHER" id="PTHR46127:SF1">
    <property type="entry name" value="CILIA- AND FLAGELLA-ASSOCIATED PROTEIN 65"/>
    <property type="match status" value="1"/>
</dbReference>
<feature type="domain" description="CFAP65 seventh Ig-like" evidence="3">
    <location>
        <begin position="313"/>
        <end position="382"/>
    </location>
</feature>
<dbReference type="GO" id="GO:0005737">
    <property type="term" value="C:cytoplasm"/>
    <property type="evidence" value="ECO:0007669"/>
    <property type="project" value="UniProtKB-SubCell"/>
</dbReference>
<dbReference type="GO" id="GO:0031514">
    <property type="term" value="C:motile cilium"/>
    <property type="evidence" value="ECO:0007669"/>
    <property type="project" value="UniProtKB-SubCell"/>
</dbReference>
<evidence type="ECO:0000259" key="2">
    <source>
        <dbReference type="Pfam" id="PF24816"/>
    </source>
</evidence>
<dbReference type="InterPro" id="IPR013783">
    <property type="entry name" value="Ig-like_fold"/>
</dbReference>
<evidence type="ECO:0008006" key="5">
    <source>
        <dbReference type="Google" id="ProtNLM"/>
    </source>
</evidence>
<feature type="domain" description="CFAP65-like ninth Ig-like" evidence="2">
    <location>
        <begin position="683"/>
        <end position="799"/>
    </location>
</feature>
<dbReference type="EMBL" id="GEEE01009531">
    <property type="protein sequence ID" value="JAP53694.1"/>
    <property type="molecule type" value="Transcribed_RNA"/>
</dbReference>
<proteinExistence type="predicted"/>
<reference evidence="4" key="1">
    <citation type="submission" date="2016-01" db="EMBL/GenBank/DDBJ databases">
        <title>Reference transcriptome for the parasite Schistocephalus solidus: insights into the molecular evolution of parasitism.</title>
        <authorList>
            <person name="Hebert F.O."/>
            <person name="Grambauer S."/>
            <person name="Barber I."/>
            <person name="Landry C.R."/>
            <person name="Aubin-Horth N."/>
        </authorList>
    </citation>
    <scope>NUCLEOTIDE SEQUENCE</scope>
</reference>